<protein>
    <submittedName>
        <fullName evidence="2">Radical SAM-linked protein</fullName>
    </submittedName>
</protein>
<comment type="caution">
    <text evidence="2">The sequence shown here is derived from an EMBL/GenBank/DDBJ whole genome shotgun (WGS) entry which is preliminary data.</text>
</comment>
<dbReference type="Proteomes" id="UP000295008">
    <property type="component" value="Unassembled WGS sequence"/>
</dbReference>
<keyword evidence="3" id="KW-1185">Reference proteome</keyword>
<organism evidence="2 3">
    <name type="scientific">Hydrogenispora ethanolica</name>
    <dbReference type="NCBI Taxonomy" id="1082276"/>
    <lineage>
        <taxon>Bacteria</taxon>
        <taxon>Bacillati</taxon>
        <taxon>Bacillota</taxon>
        <taxon>Hydrogenispora</taxon>
    </lineage>
</organism>
<evidence type="ECO:0000259" key="1">
    <source>
        <dbReference type="Pfam" id="PF10105"/>
    </source>
</evidence>
<dbReference type="NCBIfam" id="TIGR03936">
    <property type="entry name" value="sam_1_link_chp"/>
    <property type="match status" value="1"/>
</dbReference>
<dbReference type="InterPro" id="IPR018768">
    <property type="entry name" value="DUF2344"/>
</dbReference>
<dbReference type="EMBL" id="SLUN01000019">
    <property type="protein sequence ID" value="TCL64204.1"/>
    <property type="molecule type" value="Genomic_DNA"/>
</dbReference>
<dbReference type="AlphaFoldDB" id="A0A4R1RE69"/>
<proteinExistence type="predicted"/>
<dbReference type="Pfam" id="PF10105">
    <property type="entry name" value="DUF2344"/>
    <property type="match status" value="1"/>
</dbReference>
<evidence type="ECO:0000313" key="2">
    <source>
        <dbReference type="EMBL" id="TCL64204.1"/>
    </source>
</evidence>
<feature type="domain" description="DUF2344" evidence="1">
    <location>
        <begin position="3"/>
        <end position="192"/>
    </location>
</feature>
<reference evidence="2 3" key="1">
    <citation type="submission" date="2019-03" db="EMBL/GenBank/DDBJ databases">
        <title>Genomic Encyclopedia of Type Strains, Phase IV (KMG-IV): sequencing the most valuable type-strain genomes for metagenomic binning, comparative biology and taxonomic classification.</title>
        <authorList>
            <person name="Goeker M."/>
        </authorList>
    </citation>
    <scope>NUCLEOTIDE SEQUENCE [LARGE SCALE GENOMIC DNA]</scope>
    <source>
        <strain evidence="2 3">LX-B</strain>
    </source>
</reference>
<evidence type="ECO:0000313" key="3">
    <source>
        <dbReference type="Proteomes" id="UP000295008"/>
    </source>
</evidence>
<dbReference type="RefSeq" id="WP_165908048.1">
    <property type="nucleotide sequence ID" value="NZ_SLUN01000019.1"/>
</dbReference>
<gene>
    <name evidence="2" type="ORF">EDC14_10199</name>
</gene>
<name>A0A4R1RE69_HYDET</name>
<sequence length="234" mass="26181">MAKYRIRFSKENNLKYLSHLEIIKTIERAIRRGRLTMAYSEGYHPHPKLSFGPALAVGISSMDEYFDLELVDHDEPERLAKELNGALPEGLRVLAVKKIETHHPVKSLNAILNRAAYTVELNVAAGAQAEIMSQLDQLKEASEIKIARNTKEGQKVVNIRPWLHNLSTKKINDNILAVYIVGEIGSGGHLRPEDIIHALPQPVEIVSIVRTGLWHEEQGRVLKPMDFCDGTGGV</sequence>
<accession>A0A4R1RE69</accession>